<dbReference type="AlphaFoldDB" id="A0A9X6YI27"/>
<evidence type="ECO:0000259" key="2">
    <source>
        <dbReference type="Pfam" id="PF00535"/>
    </source>
</evidence>
<evidence type="ECO:0000313" key="3">
    <source>
        <dbReference type="EMBL" id="PED15492.1"/>
    </source>
</evidence>
<dbReference type="Gene3D" id="3.90.550.10">
    <property type="entry name" value="Spore Coat Polysaccharide Biosynthesis Protein SpsA, Chain A"/>
    <property type="match status" value="1"/>
</dbReference>
<keyword evidence="1" id="KW-0472">Membrane</keyword>
<dbReference type="EMBL" id="NUPM01000010">
    <property type="protein sequence ID" value="PGZ02721.1"/>
    <property type="molecule type" value="Genomic_DNA"/>
</dbReference>
<reference evidence="5 6" key="1">
    <citation type="submission" date="2017-09" db="EMBL/GenBank/DDBJ databases">
        <title>Large-scale bioinformatics analysis of Bacillus genomes uncovers conserved roles of natural products in bacterial physiology.</title>
        <authorList>
            <consortium name="Agbiome Team Llc"/>
            <person name="Bleich R.M."/>
            <person name="Grubbs K.J."/>
            <person name="Santa Maria K.C."/>
            <person name="Allen S.E."/>
            <person name="Farag S."/>
            <person name="Shank E.A."/>
            <person name="Bowers A."/>
        </authorList>
    </citation>
    <scope>NUCLEOTIDE SEQUENCE [LARGE SCALE GENOMIC DNA]</scope>
    <source>
        <strain evidence="4 6">AFS030179</strain>
        <strain evidence="3 5">AFS094940</strain>
    </source>
</reference>
<name>A0A9X6YI27_BACTU</name>
<dbReference type="PANTHER" id="PTHR43685:SF2">
    <property type="entry name" value="GLYCOSYLTRANSFERASE 2-LIKE DOMAIN-CONTAINING PROTEIN"/>
    <property type="match status" value="1"/>
</dbReference>
<dbReference type="InterPro" id="IPR050834">
    <property type="entry name" value="Glycosyltransf_2"/>
</dbReference>
<dbReference type="Pfam" id="PF00535">
    <property type="entry name" value="Glycos_transf_2"/>
    <property type="match status" value="1"/>
</dbReference>
<protein>
    <recommendedName>
        <fullName evidence="2">Glycosyltransferase 2-like domain-containing protein</fullName>
    </recommendedName>
</protein>
<organism evidence="3 5">
    <name type="scientific">Bacillus thuringiensis</name>
    <dbReference type="NCBI Taxonomy" id="1428"/>
    <lineage>
        <taxon>Bacteria</taxon>
        <taxon>Bacillati</taxon>
        <taxon>Bacillota</taxon>
        <taxon>Bacilli</taxon>
        <taxon>Bacillales</taxon>
        <taxon>Bacillaceae</taxon>
        <taxon>Bacillus</taxon>
        <taxon>Bacillus cereus group</taxon>
    </lineage>
</organism>
<feature type="transmembrane region" description="Helical" evidence="1">
    <location>
        <begin position="271"/>
        <end position="289"/>
    </location>
</feature>
<gene>
    <name evidence="4" type="ORF">COE48_15285</name>
    <name evidence="3" type="ORF">CON01_04805</name>
</gene>
<keyword evidence="1" id="KW-0812">Transmembrane</keyword>
<dbReference type="Proteomes" id="UP000220127">
    <property type="component" value="Unassembled WGS sequence"/>
</dbReference>
<proteinExistence type="predicted"/>
<feature type="domain" description="Glycosyltransferase 2-like" evidence="2">
    <location>
        <begin position="6"/>
        <end position="170"/>
    </location>
</feature>
<dbReference type="InterPro" id="IPR029044">
    <property type="entry name" value="Nucleotide-diphossugar_trans"/>
</dbReference>
<accession>A0A9X6YI27</accession>
<dbReference type="PANTHER" id="PTHR43685">
    <property type="entry name" value="GLYCOSYLTRANSFERASE"/>
    <property type="match status" value="1"/>
</dbReference>
<dbReference type="Proteomes" id="UP000223445">
    <property type="component" value="Unassembled WGS sequence"/>
</dbReference>
<dbReference type="RefSeq" id="WP_097877306.1">
    <property type="nucleotide sequence ID" value="NZ_JBALLD010000001.1"/>
</dbReference>
<dbReference type="EMBL" id="NVMD01000006">
    <property type="protein sequence ID" value="PED15492.1"/>
    <property type="molecule type" value="Genomic_DNA"/>
</dbReference>
<evidence type="ECO:0000313" key="5">
    <source>
        <dbReference type="Proteomes" id="UP000220127"/>
    </source>
</evidence>
<dbReference type="SUPFAM" id="SSF53448">
    <property type="entry name" value="Nucleotide-diphospho-sugar transferases"/>
    <property type="match status" value="1"/>
</dbReference>
<dbReference type="CDD" id="cd00761">
    <property type="entry name" value="Glyco_tranf_GTA_type"/>
    <property type="match status" value="1"/>
</dbReference>
<comment type="caution">
    <text evidence="3">The sequence shown here is derived from an EMBL/GenBank/DDBJ whole genome shotgun (WGS) entry which is preliminary data.</text>
</comment>
<evidence type="ECO:0000256" key="1">
    <source>
        <dbReference type="SAM" id="Phobius"/>
    </source>
</evidence>
<sequence length="301" mass="34841">MDKVAVIIPSYGGGELLERTVISVLSQDYENFEVIVVDDNGEGSENQLLTQNIIAKYLDHPQFSYLVHKVNKNGSAARNTGVKKTNAEYLVFLDDDDVMNNGTLQSQVDMLKALDNSWGMVYCSSEEYYKDKLYAKYKAKKSGEILYTVLVHKIHAATSTWMVRRSAFESLNGFDESFKRHQDYEFIARMANEYKIAANPYFGIKKYWTRLTISSNIQEIRDHYLLKMDSIIRTFSKRKQRGILLNNQLDIAMKLLKDRKFKEFFQRYKELNGGIIGIFIIGGFFIQIIKRKINLALLRSN</sequence>
<evidence type="ECO:0000313" key="6">
    <source>
        <dbReference type="Proteomes" id="UP000223445"/>
    </source>
</evidence>
<evidence type="ECO:0000313" key="4">
    <source>
        <dbReference type="EMBL" id="PGZ02721.1"/>
    </source>
</evidence>
<keyword evidence="1" id="KW-1133">Transmembrane helix</keyword>
<dbReference type="InterPro" id="IPR001173">
    <property type="entry name" value="Glyco_trans_2-like"/>
</dbReference>